<dbReference type="Proteomes" id="UP000046395">
    <property type="component" value="Unassembled WGS sequence"/>
</dbReference>
<protein>
    <submittedName>
        <fullName evidence="3">Uncharacterized protein</fullName>
    </submittedName>
</protein>
<evidence type="ECO:0000313" key="2">
    <source>
        <dbReference type="Proteomes" id="UP000046395"/>
    </source>
</evidence>
<organism evidence="2 3">
    <name type="scientific">Trichuris muris</name>
    <name type="common">Mouse whipworm</name>
    <dbReference type="NCBI Taxonomy" id="70415"/>
    <lineage>
        <taxon>Eukaryota</taxon>
        <taxon>Metazoa</taxon>
        <taxon>Ecdysozoa</taxon>
        <taxon>Nematoda</taxon>
        <taxon>Enoplea</taxon>
        <taxon>Dorylaimia</taxon>
        <taxon>Trichinellida</taxon>
        <taxon>Trichuridae</taxon>
        <taxon>Trichuris</taxon>
    </lineage>
</organism>
<evidence type="ECO:0000256" key="1">
    <source>
        <dbReference type="SAM" id="MobiDB-lite"/>
    </source>
</evidence>
<proteinExistence type="predicted"/>
<keyword evidence="2" id="KW-1185">Reference proteome</keyword>
<accession>A0A5S6R3L5</accession>
<name>A0A5S6R3L5_TRIMR</name>
<dbReference type="WBParaSite" id="TMUE_3000013904.1">
    <property type="protein sequence ID" value="TMUE_3000013904.1"/>
    <property type="gene ID" value="WBGene00292876"/>
</dbReference>
<sequence>MESLDEKARNGSGVNEDDHDRRTRPYRGTRGSRRRPQPATVSQSQEPSLVDATFKGRRKKPDTSHLL</sequence>
<evidence type="ECO:0000313" key="3">
    <source>
        <dbReference type="WBParaSite" id="TMUE_3000013904.1"/>
    </source>
</evidence>
<feature type="compositionally biased region" description="Basic residues" evidence="1">
    <location>
        <begin position="24"/>
        <end position="36"/>
    </location>
</feature>
<reference evidence="3" key="1">
    <citation type="submission" date="2019-12" db="UniProtKB">
        <authorList>
            <consortium name="WormBaseParasite"/>
        </authorList>
    </citation>
    <scope>IDENTIFICATION</scope>
</reference>
<feature type="region of interest" description="Disordered" evidence="1">
    <location>
        <begin position="1"/>
        <end position="67"/>
    </location>
</feature>
<dbReference type="AlphaFoldDB" id="A0A5S6R3L5"/>